<dbReference type="PIRSF" id="PIRSF000025">
    <property type="entry name" value="Cytc_Bsub_c550"/>
    <property type="match status" value="1"/>
</dbReference>
<feature type="domain" description="Cytochrome c" evidence="10">
    <location>
        <begin position="41"/>
        <end position="115"/>
    </location>
</feature>
<dbReference type="InterPro" id="IPR009056">
    <property type="entry name" value="Cyt_c-like_dom"/>
</dbReference>
<dbReference type="Proteomes" id="UP000277108">
    <property type="component" value="Unassembled WGS sequence"/>
</dbReference>
<dbReference type="PANTHER" id="PTHR37823:SF4">
    <property type="entry name" value="MENAQUINOL-CYTOCHROME C REDUCTASE CYTOCHROME B_C SUBUNIT"/>
    <property type="match status" value="1"/>
</dbReference>
<dbReference type="GO" id="GO:0005506">
    <property type="term" value="F:iron ion binding"/>
    <property type="evidence" value="ECO:0007669"/>
    <property type="project" value="InterPro"/>
</dbReference>
<dbReference type="NCBIfam" id="NF045774">
    <property type="entry name" value="cytochro_C551"/>
    <property type="match status" value="1"/>
</dbReference>
<feature type="signal peptide" evidence="9">
    <location>
        <begin position="1"/>
        <end position="20"/>
    </location>
</feature>
<dbReference type="GO" id="GO:0016020">
    <property type="term" value="C:membrane"/>
    <property type="evidence" value="ECO:0007669"/>
    <property type="project" value="InterPro"/>
</dbReference>
<keyword evidence="2 6" id="KW-0349">Heme</keyword>
<feature type="chain" id="PRO_5038764485" evidence="9">
    <location>
        <begin position="21"/>
        <end position="115"/>
    </location>
</feature>
<dbReference type="InterPro" id="IPR012218">
    <property type="entry name" value="Cyt_c_BACSU-c550-type"/>
</dbReference>
<dbReference type="PROSITE" id="PS51257">
    <property type="entry name" value="PROKAR_LIPOPROTEIN"/>
    <property type="match status" value="1"/>
</dbReference>
<feature type="binding site" description="covalent" evidence="6">
    <location>
        <position position="58"/>
    </location>
    <ligand>
        <name>heme c</name>
        <dbReference type="ChEBI" id="CHEBI:61717"/>
    </ligand>
</feature>
<evidence type="ECO:0000313" key="11">
    <source>
        <dbReference type="EMBL" id="RPF57478.1"/>
    </source>
</evidence>
<dbReference type="SUPFAM" id="SSF46626">
    <property type="entry name" value="Cytochrome c"/>
    <property type="match status" value="1"/>
</dbReference>
<feature type="binding site" description="axial binding residue" evidence="7">
    <location>
        <position position="59"/>
    </location>
    <ligand>
        <name>heme c</name>
        <dbReference type="ChEBI" id="CHEBI:61717"/>
    </ligand>
    <ligandPart>
        <name>Fe</name>
        <dbReference type="ChEBI" id="CHEBI:18248"/>
    </ligandPart>
</feature>
<evidence type="ECO:0000256" key="4">
    <source>
        <dbReference type="ARBA" id="ARBA00022982"/>
    </source>
</evidence>
<comment type="caution">
    <text evidence="11">The sequence shown here is derived from an EMBL/GenBank/DDBJ whole genome shotgun (WGS) entry which is preliminary data.</text>
</comment>
<dbReference type="Pfam" id="PF13442">
    <property type="entry name" value="Cytochrome_CBB3"/>
    <property type="match status" value="1"/>
</dbReference>
<dbReference type="InterPro" id="IPR054782">
    <property type="entry name" value="Cytochro_C551"/>
</dbReference>
<proteinExistence type="predicted"/>
<evidence type="ECO:0000256" key="3">
    <source>
        <dbReference type="ARBA" id="ARBA00022723"/>
    </source>
</evidence>
<evidence type="ECO:0000313" key="12">
    <source>
        <dbReference type="Proteomes" id="UP000277108"/>
    </source>
</evidence>
<keyword evidence="3 7" id="KW-0479">Metal-binding</keyword>
<protein>
    <submittedName>
        <fullName evidence="11">Cytochrome c551</fullName>
    </submittedName>
</protein>
<dbReference type="PROSITE" id="PS51007">
    <property type="entry name" value="CYTC"/>
    <property type="match status" value="1"/>
</dbReference>
<keyword evidence="5 7" id="KW-0408">Iron</keyword>
<evidence type="ECO:0000256" key="9">
    <source>
        <dbReference type="SAM" id="SignalP"/>
    </source>
</evidence>
<evidence type="ECO:0000256" key="2">
    <source>
        <dbReference type="ARBA" id="ARBA00022617"/>
    </source>
</evidence>
<dbReference type="GO" id="GO:0020037">
    <property type="term" value="F:heme binding"/>
    <property type="evidence" value="ECO:0007669"/>
    <property type="project" value="InterPro"/>
</dbReference>
<dbReference type="Gene3D" id="1.10.760.10">
    <property type="entry name" value="Cytochrome c-like domain"/>
    <property type="match status" value="1"/>
</dbReference>
<dbReference type="InterPro" id="IPR036909">
    <property type="entry name" value="Cyt_c-like_dom_sf"/>
</dbReference>
<keyword evidence="9" id="KW-0732">Signal</keyword>
<dbReference type="AlphaFoldDB" id="A0A3N5C5B0"/>
<keyword evidence="4" id="KW-0249">Electron transport</keyword>
<feature type="binding site" description="axial binding residue" evidence="7">
    <location>
        <position position="94"/>
    </location>
    <ligand>
        <name>heme c</name>
        <dbReference type="ChEBI" id="CHEBI:61717"/>
    </ligand>
    <ligandPart>
        <name>Fe</name>
        <dbReference type="ChEBI" id="CHEBI:18248"/>
    </ligandPart>
</feature>
<evidence type="ECO:0000256" key="8">
    <source>
        <dbReference type="SAM" id="MobiDB-lite"/>
    </source>
</evidence>
<evidence type="ECO:0000256" key="5">
    <source>
        <dbReference type="ARBA" id="ARBA00023004"/>
    </source>
</evidence>
<keyword evidence="12" id="KW-1185">Reference proteome</keyword>
<keyword evidence="1" id="KW-0813">Transport</keyword>
<organism evidence="11 12">
    <name type="scientific">Abyssicoccus albus</name>
    <dbReference type="NCBI Taxonomy" id="1817405"/>
    <lineage>
        <taxon>Bacteria</taxon>
        <taxon>Bacillati</taxon>
        <taxon>Bacillota</taxon>
        <taxon>Bacilli</taxon>
        <taxon>Bacillales</taxon>
        <taxon>Abyssicoccaceae</taxon>
    </lineage>
</organism>
<reference evidence="11 12" key="1">
    <citation type="submission" date="2018-11" db="EMBL/GenBank/DDBJ databases">
        <title>Genomic Encyclopedia of Type Strains, Phase IV (KMG-IV): sequencing the most valuable type-strain genomes for metagenomic binning, comparative biology and taxonomic classification.</title>
        <authorList>
            <person name="Goeker M."/>
        </authorList>
    </citation>
    <scope>NUCLEOTIDE SEQUENCE [LARGE SCALE GENOMIC DNA]</scope>
    <source>
        <strain evidence="11 12">DSM 29158</strain>
    </source>
</reference>
<dbReference type="GO" id="GO:0009055">
    <property type="term" value="F:electron transfer activity"/>
    <property type="evidence" value="ECO:0007669"/>
    <property type="project" value="InterPro"/>
</dbReference>
<sequence>MMKMKKVLSVVLLSSLVLGACGGEEEPKEEEAKTEDTATTAGSGEAEELYSNKSCVGCHGQDLEGANGPELAKIGAKLSKDEIKDVIINGKGSMPSIDVTDEEAETLATWLAEKK</sequence>
<evidence type="ECO:0000256" key="7">
    <source>
        <dbReference type="PIRSR" id="PIRSR000025-2"/>
    </source>
</evidence>
<evidence type="ECO:0000256" key="6">
    <source>
        <dbReference type="PIRSR" id="PIRSR000025-1"/>
    </source>
</evidence>
<evidence type="ECO:0000256" key="1">
    <source>
        <dbReference type="ARBA" id="ARBA00022448"/>
    </source>
</evidence>
<gene>
    <name evidence="11" type="ORF">EDD62_0096</name>
</gene>
<feature type="binding site" description="covalent" evidence="6">
    <location>
        <position position="55"/>
    </location>
    <ligand>
        <name>heme c</name>
        <dbReference type="ChEBI" id="CHEBI:61717"/>
    </ligand>
</feature>
<dbReference type="InterPro" id="IPR051811">
    <property type="entry name" value="Cytochrome_c550/c551-like"/>
</dbReference>
<accession>A0A3N5C5B0</accession>
<dbReference type="PANTHER" id="PTHR37823">
    <property type="entry name" value="CYTOCHROME C-553-LIKE"/>
    <property type="match status" value="1"/>
</dbReference>
<dbReference type="EMBL" id="RKRK01000002">
    <property type="protein sequence ID" value="RPF57478.1"/>
    <property type="molecule type" value="Genomic_DNA"/>
</dbReference>
<evidence type="ECO:0000259" key="10">
    <source>
        <dbReference type="PROSITE" id="PS51007"/>
    </source>
</evidence>
<name>A0A3N5C5B0_9BACL</name>
<feature type="region of interest" description="Disordered" evidence="8">
    <location>
        <begin position="22"/>
        <end position="46"/>
    </location>
</feature>
<comment type="PTM">
    <text evidence="6">Binds 1 heme c group covalently per subunit.</text>
</comment>